<evidence type="ECO:0000256" key="4">
    <source>
        <dbReference type="SAM" id="MobiDB-lite"/>
    </source>
</evidence>
<feature type="compositionally biased region" description="Low complexity" evidence="4">
    <location>
        <begin position="1390"/>
        <end position="1409"/>
    </location>
</feature>
<feature type="region of interest" description="Disordered" evidence="4">
    <location>
        <begin position="108"/>
        <end position="141"/>
    </location>
</feature>
<feature type="compositionally biased region" description="Low complexity" evidence="4">
    <location>
        <begin position="357"/>
        <end position="386"/>
    </location>
</feature>
<dbReference type="GO" id="GO:0000285">
    <property type="term" value="F:1-phosphatidylinositol-3-phosphate 5-kinase activity"/>
    <property type="evidence" value="ECO:0007669"/>
    <property type="project" value="InterPro"/>
</dbReference>
<feature type="compositionally biased region" description="Basic and acidic residues" evidence="4">
    <location>
        <begin position="1301"/>
        <end position="1318"/>
    </location>
</feature>
<keyword evidence="7" id="KW-1185">Reference proteome</keyword>
<dbReference type="SUPFAM" id="SSF56104">
    <property type="entry name" value="SAICAR synthase-like"/>
    <property type="match status" value="1"/>
</dbReference>
<feature type="compositionally biased region" description="Low complexity" evidence="4">
    <location>
        <begin position="1273"/>
        <end position="1295"/>
    </location>
</feature>
<dbReference type="InterPro" id="IPR002498">
    <property type="entry name" value="PInositol-4-P-4/5-kinase_core"/>
</dbReference>
<dbReference type="GO" id="GO:0005524">
    <property type="term" value="F:ATP binding"/>
    <property type="evidence" value="ECO:0007669"/>
    <property type="project" value="UniProtKB-UniRule"/>
</dbReference>
<comment type="caution">
    <text evidence="6">The sequence shown here is derived from an EMBL/GenBank/DDBJ whole genome shotgun (WGS) entry which is preliminary data.</text>
</comment>
<feature type="compositionally biased region" description="Acidic residues" evidence="4">
    <location>
        <begin position="923"/>
        <end position="943"/>
    </location>
</feature>
<feature type="region of interest" description="Disordered" evidence="4">
    <location>
        <begin position="832"/>
        <end position="868"/>
    </location>
</feature>
<feature type="compositionally biased region" description="Basic and acidic residues" evidence="4">
    <location>
        <begin position="649"/>
        <end position="701"/>
    </location>
</feature>
<protein>
    <recommendedName>
        <fullName evidence="5">PIPK domain-containing protein</fullName>
    </recommendedName>
</protein>
<evidence type="ECO:0000256" key="1">
    <source>
        <dbReference type="ARBA" id="ARBA00022741"/>
    </source>
</evidence>
<dbReference type="CDD" id="cd17300">
    <property type="entry name" value="PIPKc_PIKfyve"/>
    <property type="match status" value="1"/>
</dbReference>
<dbReference type="InterPro" id="IPR027483">
    <property type="entry name" value="PInositol-4-P-4/5-kinase_C_sf"/>
</dbReference>
<evidence type="ECO:0000256" key="3">
    <source>
        <dbReference type="PROSITE-ProRule" id="PRU00781"/>
    </source>
</evidence>
<evidence type="ECO:0000313" key="6">
    <source>
        <dbReference type="EMBL" id="KAF7358551.1"/>
    </source>
</evidence>
<organism evidence="6 7">
    <name type="scientific">Mycena venus</name>
    <dbReference type="NCBI Taxonomy" id="2733690"/>
    <lineage>
        <taxon>Eukaryota</taxon>
        <taxon>Fungi</taxon>
        <taxon>Dikarya</taxon>
        <taxon>Basidiomycota</taxon>
        <taxon>Agaricomycotina</taxon>
        <taxon>Agaricomycetes</taxon>
        <taxon>Agaricomycetidae</taxon>
        <taxon>Agaricales</taxon>
        <taxon>Marasmiineae</taxon>
        <taxon>Mycenaceae</taxon>
        <taxon>Mycena</taxon>
    </lineage>
</organism>
<dbReference type="Pfam" id="PF01504">
    <property type="entry name" value="PIP5K"/>
    <property type="match status" value="1"/>
</dbReference>
<feature type="compositionally biased region" description="Basic and acidic residues" evidence="4">
    <location>
        <begin position="1363"/>
        <end position="1372"/>
    </location>
</feature>
<feature type="region of interest" description="Disordered" evidence="4">
    <location>
        <begin position="921"/>
        <end position="1020"/>
    </location>
</feature>
<feature type="region of interest" description="Disordered" evidence="4">
    <location>
        <begin position="1740"/>
        <end position="1759"/>
    </location>
</feature>
<dbReference type="InterPro" id="IPR027484">
    <property type="entry name" value="PInositol-4-P-5-kinase_N"/>
</dbReference>
<keyword evidence="1 3" id="KW-0547">Nucleotide-binding</keyword>
<feature type="region of interest" description="Disordered" evidence="4">
    <location>
        <begin position="1273"/>
        <end position="1330"/>
    </location>
</feature>
<reference evidence="6" key="1">
    <citation type="submission" date="2020-05" db="EMBL/GenBank/DDBJ databases">
        <title>Mycena genomes resolve the evolution of fungal bioluminescence.</title>
        <authorList>
            <person name="Tsai I.J."/>
        </authorList>
    </citation>
    <scope>NUCLEOTIDE SEQUENCE</scope>
    <source>
        <strain evidence="6">CCC161011</strain>
    </source>
</reference>
<gene>
    <name evidence="6" type="ORF">MVEN_00906500</name>
</gene>
<proteinExistence type="predicted"/>
<evidence type="ECO:0000256" key="2">
    <source>
        <dbReference type="ARBA" id="ARBA00022840"/>
    </source>
</evidence>
<keyword evidence="2 3" id="KW-0067">ATP-binding</keyword>
<dbReference type="GO" id="GO:0046854">
    <property type="term" value="P:phosphatidylinositol phosphate biosynthetic process"/>
    <property type="evidence" value="ECO:0007669"/>
    <property type="project" value="TreeGrafter"/>
</dbReference>
<feature type="compositionally biased region" description="Polar residues" evidence="4">
    <location>
        <begin position="944"/>
        <end position="960"/>
    </location>
</feature>
<feature type="compositionally biased region" description="Low complexity" evidence="4">
    <location>
        <begin position="121"/>
        <end position="141"/>
    </location>
</feature>
<keyword evidence="3" id="KW-0418">Kinase</keyword>
<feature type="compositionally biased region" description="Low complexity" evidence="4">
    <location>
        <begin position="1007"/>
        <end position="1018"/>
    </location>
</feature>
<evidence type="ECO:0000313" key="7">
    <source>
        <dbReference type="Proteomes" id="UP000620124"/>
    </source>
</evidence>
<dbReference type="PANTHER" id="PTHR45748">
    <property type="entry name" value="1-PHOSPHATIDYLINOSITOL 3-PHOSPHATE 5-KINASE-RELATED"/>
    <property type="match status" value="1"/>
</dbReference>
<name>A0A8H6YHT6_9AGAR</name>
<sequence length="1759" mass="190355">MTLDVLRIPISLILTCLYRLLRLVFYFLDAMADHKPLPAIPAIPQVAYVPNLTTLSVDAREHRARFIRHILSESDLDDGEDSWAVALEDALDSLSDAVSRGRWLAGVKRGHATRRREPQQRPRQSLSRTDTMSSSASSALQSIMSEETAESIVAFPQSPSVDALRQIRALAAQPAPPNSKPEPKHLLLCMAPLGSRIAIPNEDSSFDLIPANIGCVFKAAVFSLPEDDSDEPSSILYGLAEWDAATEVKLVGGTFAFKGVTSPLQHHALCKVLRISIYMHLSLLLEQHFLSNSCVQLQFPRPKPRLSAVSYQPSLSSPNPTPSSQGELTPRSRQNKTFLPGILSFFSKKNAMHRTHTISSTSSTSTRSGSLDLTSSISSRDSSAPASPAPLPGRLSEDSSRIRRFSFLGAVAAGADSFLKPSPQPSPAPAAPEAAFTAILARLAAAAPLLSSSATVRFAPPALIADLAAKEAAHPGRRLLGDEKVGLGSILGWDQRERDGGREARGKAMVGGAGGLRGCRRSACCFRGMCLRSRHRLRLRQARRARRLRGRRRRLGEEHRLFAPCERPYWTTYQYYSRGAGADGGGDERGGSGADRSLGEMVRTLCMGASAPCGRPGCAFTQGEHVMRLVHGGVRVAVAVAAVQETEAGEEKKDGEKKDKEKEPKKNEKKEKEKDGEKKEGEKKDGAAKEKKDGDAKDKAAAAEGSKISTLTEKEKDATDDDERIDMWVSCAVCGKRTDKTEMNDGAYLFSFAKFLEVLIYSRAIYTLTPALCAHTSPPLEVRVPSSSAKTDTDDPPPPTSLLALQHRAALLLARARTRGIITRKAGDKGTASARTSIASAASGATGTKDDAASVSTKGTTSTGATPVPVDEKRALRKEIKAWWEGPGPNADCVWHTQETTIVGSTLVGFRKALPRLPSVDDAYFDDSASEGGDDDDDDDAENDSTTPKTFRPPNSSANHLVTGLPPSAPTTPQIQRTAQELFPSPSSPPPLARASTDPTSAPPTPSVSASASAPTLPQTGDSLELLTSLRQTFHGAEQALYAQLAQTPVSALNDVRRAFLIVAKGAERRLAAWQKKHLVVPGRAKSKRNREMQQKMEAPEPEWWGKGCHTAPGCNVIVREDDWGEHYCVYDEVCEAFLLGALFLFSSVSTMDYARELASMSLVRASNSSSLAPPTPVLTPAVPSSGSASSFFSAKVAPSNYKQLFTTSSAQAQPDPDQEGAVWYEPEAYSAVISRKEHPRDATSLLSLREVLRQKNPIDGVSGVLPSSSRFGSLGSAATKASSSSGIAPPSAWSKPDVQVSRHEAGGGGERQQRLDGDGGVGGQDIARVGGELGGRRSRIASWIRIRGKAASIISVDSDTTIGKDDDRVSVVEESETANGKSRHQKDGTATTEMPSSPTPTPSSFTNTLTSGISSAMRLLLSNGEIPRPSMFSKNHHGLLGPANVDAFAIDERPHIKYDWTVGKRLKFSCTVYYAKQFDNLRKRCGIDDVFIRSLSRSANWAAEGGKSKSNFWKTADDRFIIKTLVNAWNVADLQVLIELAPSYFRYMDATASRATVLAKLIGFYTIEIRNLETGNVQSKADLLVMENLFYDQKIVKTFDLKGIQGRKVKSAASGTAKDVKTLFDGEWIEGQQRTLTLVRPHSKLVLREALKSDADFLAKSNIMDYSLLLGVDQERKQIACGLVDTIGSYTFAKTLEYKAKQGLNSGKEVTVIPPTEYQDRFVSALEGYFLACPDKWSRSTDEHTKPINDPGMLPSVL</sequence>
<feature type="region of interest" description="Disordered" evidence="4">
    <location>
        <begin position="308"/>
        <end position="333"/>
    </location>
</feature>
<dbReference type="PROSITE" id="PS51455">
    <property type="entry name" value="PIPK"/>
    <property type="match status" value="1"/>
</dbReference>
<evidence type="ECO:0000259" key="5">
    <source>
        <dbReference type="PROSITE" id="PS51455"/>
    </source>
</evidence>
<dbReference type="OrthoDB" id="158357at2759"/>
<dbReference type="Proteomes" id="UP000620124">
    <property type="component" value="Unassembled WGS sequence"/>
</dbReference>
<dbReference type="SMART" id="SM00330">
    <property type="entry name" value="PIPKc"/>
    <property type="match status" value="1"/>
</dbReference>
<feature type="region of interest" description="Disordered" evidence="4">
    <location>
        <begin position="356"/>
        <end position="396"/>
    </location>
</feature>
<accession>A0A8H6YHT6</accession>
<dbReference type="InterPro" id="IPR044769">
    <property type="entry name" value="PIKfyve_PIPKc"/>
</dbReference>
<dbReference type="GO" id="GO:0000329">
    <property type="term" value="C:fungal-type vacuole membrane"/>
    <property type="evidence" value="ECO:0007669"/>
    <property type="project" value="TreeGrafter"/>
</dbReference>
<feature type="compositionally biased region" description="Low complexity" evidence="4">
    <location>
        <begin position="832"/>
        <end position="847"/>
    </location>
</feature>
<feature type="region of interest" description="Disordered" evidence="4">
    <location>
        <begin position="778"/>
        <end position="800"/>
    </location>
</feature>
<dbReference type="EMBL" id="JACAZI010000006">
    <property type="protein sequence ID" value="KAF7358551.1"/>
    <property type="molecule type" value="Genomic_DNA"/>
</dbReference>
<dbReference type="PANTHER" id="PTHR45748:SF7">
    <property type="entry name" value="1-PHOSPHATIDYLINOSITOL 3-PHOSPHATE 5-KINASE-RELATED"/>
    <property type="match status" value="1"/>
</dbReference>
<feature type="region of interest" description="Disordered" evidence="4">
    <location>
        <begin position="646"/>
        <end position="720"/>
    </location>
</feature>
<keyword evidence="3" id="KW-0808">Transferase</keyword>
<feature type="region of interest" description="Disordered" evidence="4">
    <location>
        <begin position="1361"/>
        <end position="1409"/>
    </location>
</feature>
<feature type="compositionally biased region" description="Low complexity" evidence="4">
    <location>
        <begin position="313"/>
        <end position="324"/>
    </location>
</feature>
<dbReference type="Gene3D" id="3.30.800.10">
    <property type="entry name" value="Phosphatidylinositol Phosphate Kinase II Beta"/>
    <property type="match status" value="1"/>
</dbReference>
<dbReference type="GO" id="GO:0010008">
    <property type="term" value="C:endosome membrane"/>
    <property type="evidence" value="ECO:0007669"/>
    <property type="project" value="TreeGrafter"/>
</dbReference>
<dbReference type="Gene3D" id="3.30.810.10">
    <property type="entry name" value="2-Layer Sandwich"/>
    <property type="match status" value="1"/>
</dbReference>
<feature type="compositionally biased region" description="Polar residues" evidence="4">
    <location>
        <begin position="854"/>
        <end position="865"/>
    </location>
</feature>
<feature type="domain" description="PIPK" evidence="5">
    <location>
        <begin position="1402"/>
        <end position="1731"/>
    </location>
</feature>